<dbReference type="AlphaFoldDB" id="A0A6J5CP32"/>
<evidence type="ECO:0000313" key="2">
    <source>
        <dbReference type="EMBL" id="CAB3742705.1"/>
    </source>
</evidence>
<feature type="transmembrane region" description="Helical" evidence="1">
    <location>
        <begin position="28"/>
        <end position="45"/>
    </location>
</feature>
<proteinExistence type="predicted"/>
<sequence length="76" mass="8776">MIEQIAIGVLGAGAAFLSQDTKPERRRFACLFGLAGQPFWFYTTYQSQQWGMFALSILYAIAWVRGFATHWLWRRA</sequence>
<organism evidence="2 3">
    <name type="scientific">Paraburkholderia sediminicola</name>
    <dbReference type="NCBI Taxonomy" id="458836"/>
    <lineage>
        <taxon>Bacteria</taxon>
        <taxon>Pseudomonadati</taxon>
        <taxon>Pseudomonadota</taxon>
        <taxon>Betaproteobacteria</taxon>
        <taxon>Burkholderiales</taxon>
        <taxon>Burkholderiaceae</taxon>
        <taxon>Paraburkholderia</taxon>
    </lineage>
</organism>
<name>A0A6J5CP32_9BURK</name>
<keyword evidence="1" id="KW-0472">Membrane</keyword>
<dbReference type="EMBL" id="CADIKC010000015">
    <property type="protein sequence ID" value="CAB3742705.1"/>
    <property type="molecule type" value="Genomic_DNA"/>
</dbReference>
<dbReference type="GeneID" id="97045490"/>
<reference evidence="2 3" key="1">
    <citation type="submission" date="2020-04" db="EMBL/GenBank/DDBJ databases">
        <authorList>
            <person name="De Canck E."/>
        </authorList>
    </citation>
    <scope>NUCLEOTIDE SEQUENCE [LARGE SCALE GENOMIC DNA]</scope>
    <source>
        <strain evidence="2 3">LMG 24238</strain>
    </source>
</reference>
<accession>A0A6J5CP32</accession>
<keyword evidence="1" id="KW-0812">Transmembrane</keyword>
<keyword evidence="3" id="KW-1185">Reference proteome</keyword>
<evidence type="ECO:0008006" key="4">
    <source>
        <dbReference type="Google" id="ProtNLM"/>
    </source>
</evidence>
<feature type="transmembrane region" description="Helical" evidence="1">
    <location>
        <begin position="51"/>
        <end position="73"/>
    </location>
</feature>
<keyword evidence="1" id="KW-1133">Transmembrane helix</keyword>
<protein>
    <recommendedName>
        <fullName evidence="4">Nicotinamide riboside transporter PnuC</fullName>
    </recommendedName>
</protein>
<gene>
    <name evidence="2" type="ORF">LMG24238_06926</name>
</gene>
<dbReference type="RefSeq" id="WP_175054373.1">
    <property type="nucleotide sequence ID" value="NZ_CADIKC010000015.1"/>
</dbReference>
<evidence type="ECO:0000313" key="3">
    <source>
        <dbReference type="Proteomes" id="UP000494255"/>
    </source>
</evidence>
<dbReference type="Proteomes" id="UP000494255">
    <property type="component" value="Unassembled WGS sequence"/>
</dbReference>
<evidence type="ECO:0000256" key="1">
    <source>
        <dbReference type="SAM" id="Phobius"/>
    </source>
</evidence>